<evidence type="ECO:0000313" key="3">
    <source>
        <dbReference type="Proteomes" id="UP000327013"/>
    </source>
</evidence>
<feature type="transmembrane region" description="Helical" evidence="1">
    <location>
        <begin position="57"/>
        <end position="75"/>
    </location>
</feature>
<reference evidence="2 3" key="1">
    <citation type="submission" date="2019-06" db="EMBL/GenBank/DDBJ databases">
        <title>A chromosomal-level reference genome of Carpinus fangiana (Coryloideae, Betulaceae).</title>
        <authorList>
            <person name="Yang X."/>
            <person name="Wang Z."/>
            <person name="Zhang L."/>
            <person name="Hao G."/>
            <person name="Liu J."/>
            <person name="Yang Y."/>
        </authorList>
    </citation>
    <scope>NUCLEOTIDE SEQUENCE [LARGE SCALE GENOMIC DNA]</scope>
    <source>
        <strain evidence="2">Cfa_2016G</strain>
        <tissue evidence="2">Leaf</tissue>
    </source>
</reference>
<proteinExistence type="predicted"/>
<dbReference type="PANTHER" id="PTHR34189">
    <property type="entry name" value="TRANSMEMBRANE PROTEIN"/>
    <property type="match status" value="1"/>
</dbReference>
<evidence type="ECO:0000313" key="2">
    <source>
        <dbReference type="EMBL" id="KAE8038939.1"/>
    </source>
</evidence>
<gene>
    <name evidence="2" type="ORF">FH972_011401</name>
</gene>
<name>A0A660KXA9_9ROSI</name>
<accession>A0A660KXA9</accession>
<evidence type="ECO:0000256" key="1">
    <source>
        <dbReference type="SAM" id="Phobius"/>
    </source>
</evidence>
<dbReference type="EMBL" id="CM017324">
    <property type="protein sequence ID" value="KAE8038939.1"/>
    <property type="molecule type" value="Genomic_DNA"/>
</dbReference>
<sequence length="166" mass="18876">MQQRPSSSSSRALDEWIINIPPEPQAKHPPRRRMDDMGDRLLGFFKRKILRPHPEKWIHAIPLILLTCLFVLWWFSYPVKLVIKDGKLAAIHQIKTPVLLSDIDLAILAAAISPIASVSLNLTSNNETEGRPPASKSDCRTVSRICFFQLCVGTCLQEIRVLQEHF</sequence>
<keyword evidence="1" id="KW-1133">Transmembrane helix</keyword>
<organism evidence="2 3">
    <name type="scientific">Carpinus fangiana</name>
    <dbReference type="NCBI Taxonomy" id="176857"/>
    <lineage>
        <taxon>Eukaryota</taxon>
        <taxon>Viridiplantae</taxon>
        <taxon>Streptophyta</taxon>
        <taxon>Embryophyta</taxon>
        <taxon>Tracheophyta</taxon>
        <taxon>Spermatophyta</taxon>
        <taxon>Magnoliopsida</taxon>
        <taxon>eudicotyledons</taxon>
        <taxon>Gunneridae</taxon>
        <taxon>Pentapetalae</taxon>
        <taxon>rosids</taxon>
        <taxon>fabids</taxon>
        <taxon>Fagales</taxon>
        <taxon>Betulaceae</taxon>
        <taxon>Carpinus</taxon>
    </lineage>
</organism>
<keyword evidence="3" id="KW-1185">Reference proteome</keyword>
<keyword evidence="1" id="KW-0472">Membrane</keyword>
<dbReference type="OrthoDB" id="1191655at2759"/>
<protein>
    <submittedName>
        <fullName evidence="2">Uncharacterized protein</fullName>
    </submittedName>
</protein>
<dbReference type="PANTHER" id="PTHR34189:SF18">
    <property type="entry name" value="SERINE_THREONINE-KINASE RLCKVII PROTEIN"/>
    <property type="match status" value="1"/>
</dbReference>
<dbReference type="Proteomes" id="UP000327013">
    <property type="component" value="Chromosome 4"/>
</dbReference>
<dbReference type="AlphaFoldDB" id="A0A660KXA9"/>
<keyword evidence="1" id="KW-0812">Transmembrane</keyword>